<dbReference type="PANTHER" id="PTHR46712:SF1">
    <property type="entry name" value="PHOSPHATIDYLGLYCEROPHOSPHATASE AND PROTEIN-TYROSINE PHOSPHATASE 1"/>
    <property type="match status" value="1"/>
</dbReference>
<dbReference type="SMART" id="SM00195">
    <property type="entry name" value="DSPc"/>
    <property type="match status" value="1"/>
</dbReference>
<accession>A0A8J9ZPC1</accession>
<dbReference type="GO" id="GO:0008654">
    <property type="term" value="P:phospholipid biosynthetic process"/>
    <property type="evidence" value="ECO:0007669"/>
    <property type="project" value="UniProtKB-KW"/>
</dbReference>
<evidence type="ECO:0000256" key="20">
    <source>
        <dbReference type="ARBA" id="ARBA00082724"/>
    </source>
</evidence>
<keyword evidence="4" id="KW-0378">Hydrolase</keyword>
<dbReference type="InterPro" id="IPR029021">
    <property type="entry name" value="Prot-tyrosine_phosphatase-like"/>
</dbReference>
<dbReference type="InterPro" id="IPR000387">
    <property type="entry name" value="Tyr_Pase_dom"/>
</dbReference>
<comment type="pathway">
    <text evidence="2">Lipid metabolism.</text>
</comment>
<evidence type="ECO:0000256" key="16">
    <source>
        <dbReference type="ARBA" id="ARBA00052780"/>
    </source>
</evidence>
<dbReference type="GO" id="GO:0004439">
    <property type="term" value="F:phosphatidylinositol-4,5-bisphosphate 5-phosphatase activity"/>
    <property type="evidence" value="ECO:0007669"/>
    <property type="project" value="TreeGrafter"/>
</dbReference>
<evidence type="ECO:0000256" key="18">
    <source>
        <dbReference type="ARBA" id="ARBA00065692"/>
    </source>
</evidence>
<evidence type="ECO:0000256" key="4">
    <source>
        <dbReference type="ARBA" id="ARBA00022801"/>
    </source>
</evidence>
<keyword evidence="8" id="KW-0594">Phospholipid biosynthesis</keyword>
<comment type="pathway">
    <text evidence="10">Phospholipid metabolism; phosphatidylglycerol biosynthesis; phosphatidylglycerol from CDP-diacylglycerol: step 2/2.</text>
</comment>
<keyword evidence="24" id="KW-1185">Reference proteome</keyword>
<dbReference type="PANTHER" id="PTHR46712">
    <property type="entry name" value="PHOSPHATIDYLGLYCEROPHOSPHATASE AND PROTEIN-TYROSINE PHOSPHATASE 1"/>
    <property type="match status" value="1"/>
</dbReference>
<comment type="catalytic activity">
    <reaction evidence="13">
        <text>a 1-acyl-2-hexanoyl-sn-glycero-3-phospho-(1D-myo-inositol-5-phosphate) + H2O = a 1-acyl-2-hexanoyl-sn-glycero-3-phospho-(1D-myo-inositol) + phosphate</text>
        <dbReference type="Rhea" id="RHEA:42320"/>
        <dbReference type="ChEBI" id="CHEBI:15377"/>
        <dbReference type="ChEBI" id="CHEBI:43474"/>
        <dbReference type="ChEBI" id="CHEBI:78930"/>
        <dbReference type="ChEBI" id="CHEBI:78931"/>
    </reaction>
    <physiologicalReaction direction="left-to-right" evidence="13">
        <dbReference type="Rhea" id="RHEA:42321"/>
    </physiologicalReaction>
</comment>
<evidence type="ECO:0000256" key="19">
    <source>
        <dbReference type="ARBA" id="ARBA00069309"/>
    </source>
</evidence>
<comment type="catalytic activity">
    <reaction evidence="16">
        <text>1,2-dioctanoyl-sn-glycero-3-phospho-(1D-myo-inositol-5-phosphate) + H2O = 1,2-dioctanoyl-sn-glycero-3-phospho-(1D-myo-inositol) + phosphate</text>
        <dbReference type="Rhea" id="RHEA:42308"/>
        <dbReference type="ChEBI" id="CHEBI:15377"/>
        <dbReference type="ChEBI" id="CHEBI:43474"/>
        <dbReference type="ChEBI" id="CHEBI:65221"/>
        <dbReference type="ChEBI" id="CHEBI:78911"/>
    </reaction>
    <physiologicalReaction direction="left-to-right" evidence="16">
        <dbReference type="Rhea" id="RHEA:42309"/>
    </physiologicalReaction>
</comment>
<comment type="subcellular location">
    <subcellularLocation>
        <location evidence="1">Membrane</location>
    </subcellularLocation>
</comment>
<keyword evidence="7" id="KW-0472">Membrane</keyword>
<evidence type="ECO:0000256" key="3">
    <source>
        <dbReference type="ARBA" id="ARBA00022516"/>
    </source>
</evidence>
<evidence type="ECO:0000256" key="1">
    <source>
        <dbReference type="ARBA" id="ARBA00004370"/>
    </source>
</evidence>
<protein>
    <recommendedName>
        <fullName evidence="19">Phosphatidylglycerophosphatase and protein-tyrosine phosphatase 1</fullName>
        <ecNumber evidence="11">3.1.3.27</ecNumber>
    </recommendedName>
    <alternativeName>
        <fullName evidence="20">Protein-tyrosine phosphatase mitochondrial 1</fullName>
    </alternativeName>
</protein>
<proteinExistence type="predicted"/>
<dbReference type="PROSITE" id="PS50054">
    <property type="entry name" value="TYR_PHOSPHATASE_DUAL"/>
    <property type="match status" value="1"/>
</dbReference>
<dbReference type="Proteomes" id="UP000838412">
    <property type="component" value="Chromosome 3"/>
</dbReference>
<reference evidence="23" key="1">
    <citation type="submission" date="2022-01" db="EMBL/GenBank/DDBJ databases">
        <authorList>
            <person name="Braso-Vives M."/>
        </authorList>
    </citation>
    <scope>NUCLEOTIDE SEQUENCE</scope>
</reference>
<feature type="domain" description="Tyrosine-protein phosphatase" evidence="21">
    <location>
        <begin position="29"/>
        <end position="180"/>
    </location>
</feature>
<evidence type="ECO:0000256" key="15">
    <source>
        <dbReference type="ARBA" id="ARBA00052632"/>
    </source>
</evidence>
<evidence type="ECO:0000259" key="22">
    <source>
        <dbReference type="PROSITE" id="PS50056"/>
    </source>
</evidence>
<keyword evidence="9" id="KW-1208">Phospholipid metabolism</keyword>
<comment type="catalytic activity">
    <reaction evidence="12">
        <text>a 1,2-diacyl-sn-glycero-3-phospho-(1'-sn-glycero-3'-phosphate) + H2O = a 1,2-diacyl-sn-glycero-3-phospho-(1'-sn-glycerol) + phosphate</text>
        <dbReference type="Rhea" id="RHEA:33751"/>
        <dbReference type="ChEBI" id="CHEBI:15377"/>
        <dbReference type="ChEBI" id="CHEBI:43474"/>
        <dbReference type="ChEBI" id="CHEBI:60110"/>
        <dbReference type="ChEBI" id="CHEBI:64716"/>
        <dbReference type="EC" id="3.1.3.27"/>
    </reaction>
    <physiologicalReaction direction="left-to-right" evidence="12">
        <dbReference type="Rhea" id="RHEA:33752"/>
    </physiologicalReaction>
</comment>
<evidence type="ECO:0000256" key="13">
    <source>
        <dbReference type="ARBA" id="ARBA00051818"/>
    </source>
</evidence>
<evidence type="ECO:0000313" key="23">
    <source>
        <dbReference type="EMBL" id="CAH1257955.1"/>
    </source>
</evidence>
<evidence type="ECO:0000256" key="9">
    <source>
        <dbReference type="ARBA" id="ARBA00023264"/>
    </source>
</evidence>
<evidence type="ECO:0000256" key="6">
    <source>
        <dbReference type="ARBA" id="ARBA00023098"/>
    </source>
</evidence>
<dbReference type="Gene3D" id="3.90.190.10">
    <property type="entry name" value="Protein tyrosine phosphatase superfamily"/>
    <property type="match status" value="1"/>
</dbReference>
<dbReference type="GO" id="GO:0005737">
    <property type="term" value="C:cytoplasm"/>
    <property type="evidence" value="ECO:0007669"/>
    <property type="project" value="UniProtKB-ARBA"/>
</dbReference>
<organism evidence="23 24">
    <name type="scientific">Branchiostoma lanceolatum</name>
    <name type="common">Common lancelet</name>
    <name type="synonym">Amphioxus lanceolatum</name>
    <dbReference type="NCBI Taxonomy" id="7740"/>
    <lineage>
        <taxon>Eukaryota</taxon>
        <taxon>Metazoa</taxon>
        <taxon>Chordata</taxon>
        <taxon>Cephalochordata</taxon>
        <taxon>Leptocardii</taxon>
        <taxon>Amphioxiformes</taxon>
        <taxon>Branchiostomatidae</taxon>
        <taxon>Branchiostoma</taxon>
    </lineage>
</organism>
<evidence type="ECO:0000256" key="10">
    <source>
        <dbReference type="ARBA" id="ARBA00024192"/>
    </source>
</evidence>
<dbReference type="CDD" id="cd14524">
    <property type="entry name" value="PTPMT1"/>
    <property type="match status" value="1"/>
</dbReference>
<sequence length="191" mass="22219">MMSGLLSRTLFYPTLLYNVLMEKVTSRRWYDRIDATVLLGALPFRSMTPMLVQQEGVKAVVTMNEDFELKRFANSMEEWSRAGVEQLHLSTIDLTGVPTHEHLKLGVLFLLRHQEQGNTVYVHCKAGRRRSATLVACYLMQVHGWTPEEAHLFIKDKRPHITLARGQFQALDRYYTTEHIEEIKDSKERKL</sequence>
<dbReference type="PROSITE" id="PS00383">
    <property type="entry name" value="TYR_PHOSPHATASE_1"/>
    <property type="match status" value="1"/>
</dbReference>
<dbReference type="EC" id="3.1.3.27" evidence="11"/>
<comment type="catalytic activity">
    <reaction evidence="15">
        <text>1,2-di-(9Z-octadecenoyl)-sn-glycero-3-phospho-(1'-sn-glycerol-3'-phosphate) + H2O = 1,2-di-(9Z-octadecenoyl)-sn-glycero-3-phospho-(1'-sn-glycerol) + phosphate</text>
        <dbReference type="Rhea" id="RHEA:42304"/>
        <dbReference type="ChEBI" id="CHEBI:15377"/>
        <dbReference type="ChEBI" id="CHEBI:43474"/>
        <dbReference type="ChEBI" id="CHEBI:75163"/>
        <dbReference type="ChEBI" id="CHEBI:78907"/>
    </reaction>
    <physiologicalReaction direction="left-to-right" evidence="15">
        <dbReference type="Rhea" id="RHEA:42305"/>
    </physiologicalReaction>
</comment>
<evidence type="ECO:0000256" key="5">
    <source>
        <dbReference type="ARBA" id="ARBA00022912"/>
    </source>
</evidence>
<evidence type="ECO:0000256" key="2">
    <source>
        <dbReference type="ARBA" id="ARBA00005189"/>
    </source>
</evidence>
<evidence type="ECO:0000256" key="8">
    <source>
        <dbReference type="ARBA" id="ARBA00023209"/>
    </source>
</evidence>
<evidence type="ECO:0000256" key="14">
    <source>
        <dbReference type="ARBA" id="ARBA00052505"/>
    </source>
</evidence>
<evidence type="ECO:0000256" key="11">
    <source>
        <dbReference type="ARBA" id="ARBA00024224"/>
    </source>
</evidence>
<gene>
    <name evidence="23" type="primary">PTPMT1</name>
    <name evidence="23" type="ORF">BLAG_LOCUS15686</name>
</gene>
<dbReference type="InterPro" id="IPR016130">
    <property type="entry name" value="Tyr_Pase_AS"/>
</dbReference>
<dbReference type="SUPFAM" id="SSF52799">
    <property type="entry name" value="(Phosphotyrosine protein) phosphatases II"/>
    <property type="match status" value="1"/>
</dbReference>
<dbReference type="Pfam" id="PF00782">
    <property type="entry name" value="DSPc"/>
    <property type="match status" value="1"/>
</dbReference>
<dbReference type="AlphaFoldDB" id="A0A8J9ZPC1"/>
<dbReference type="FunFam" id="3.90.190.10:FF:000060">
    <property type="entry name" value="Phosphatidylglycerophosphatase and protein-tyrosine phosphatase 1"/>
    <property type="match status" value="1"/>
</dbReference>
<evidence type="ECO:0000313" key="24">
    <source>
        <dbReference type="Proteomes" id="UP000838412"/>
    </source>
</evidence>
<dbReference type="GO" id="GO:0008962">
    <property type="term" value="F:phosphatidylglycerophosphatase activity"/>
    <property type="evidence" value="ECO:0007669"/>
    <property type="project" value="UniProtKB-EC"/>
</dbReference>
<dbReference type="OrthoDB" id="273181at2759"/>
<comment type="function">
    <text evidence="17">Lipid phosphatase which dephosphorylates phosphatidylglycerophosphate (PGP) to phosphatidylglycerol (PG). PGP is an essential intermediate in the biosynthetic pathway of cardiolipin, a mitochondrial-specific phospholipid regulating the membrane integrity and activities of the organelle. Has also been shown to display phosphatase activity toward phosphoprotein substrates, specifically mediates dephosphorylation of mitochondrial proteins, thereby playing an essential role in ATP production. Has probably a preference for proteins phosphorylated on Ser and/or Thr residues compared to proteins phosphorylated on Tyr residues. Probably involved in regulation of insulin secretion in pancreatic beta cells. May prevent intrinsic apoptosis, probably by regulating mitochondrial membrane integrity.</text>
</comment>
<keyword evidence="3" id="KW-0444">Lipid biosynthesis</keyword>
<dbReference type="EMBL" id="OV696688">
    <property type="protein sequence ID" value="CAH1257955.1"/>
    <property type="molecule type" value="Genomic_DNA"/>
</dbReference>
<dbReference type="InterPro" id="IPR020422">
    <property type="entry name" value="TYR_PHOSPHATASE_DUAL_dom"/>
</dbReference>
<dbReference type="GO" id="GO:0004721">
    <property type="term" value="F:phosphoprotein phosphatase activity"/>
    <property type="evidence" value="ECO:0007669"/>
    <property type="project" value="UniProtKB-KW"/>
</dbReference>
<dbReference type="InterPro" id="IPR042165">
    <property type="entry name" value="PTPMT1"/>
</dbReference>
<keyword evidence="5" id="KW-0904">Protein phosphatase</keyword>
<dbReference type="PROSITE" id="PS50056">
    <property type="entry name" value="TYR_PHOSPHATASE_2"/>
    <property type="match status" value="1"/>
</dbReference>
<evidence type="ECO:0000256" key="17">
    <source>
        <dbReference type="ARBA" id="ARBA00055472"/>
    </source>
</evidence>
<dbReference type="InterPro" id="IPR044596">
    <property type="entry name" value="PTPMT1-like"/>
</dbReference>
<name>A0A8J9ZPC1_BRALA</name>
<comment type="catalytic activity">
    <reaction evidence="14">
        <text>1,2-dibutyryl-sn-glycero-3-phospho-(1D-myo-inositol-5-phosphate) + H2O = 1,2-dibutyryl-sn-glycero-3-phospho-(1D-myo-inositol) + phosphate</text>
        <dbReference type="Rhea" id="RHEA:42584"/>
        <dbReference type="ChEBI" id="CHEBI:15377"/>
        <dbReference type="ChEBI" id="CHEBI:43474"/>
        <dbReference type="ChEBI" id="CHEBI:82605"/>
        <dbReference type="ChEBI" id="CHEBI:82606"/>
    </reaction>
    <physiologicalReaction direction="left-to-right" evidence="14">
        <dbReference type="Rhea" id="RHEA:42585"/>
    </physiologicalReaction>
</comment>
<feature type="domain" description="Tyrosine specific protein phosphatases" evidence="22">
    <location>
        <begin position="105"/>
        <end position="169"/>
    </location>
</feature>
<dbReference type="InterPro" id="IPR000340">
    <property type="entry name" value="Dual-sp_phosphatase_cat-dom"/>
</dbReference>
<evidence type="ECO:0000256" key="12">
    <source>
        <dbReference type="ARBA" id="ARBA00050944"/>
    </source>
</evidence>
<evidence type="ECO:0000259" key="21">
    <source>
        <dbReference type="PROSITE" id="PS50054"/>
    </source>
</evidence>
<dbReference type="GO" id="GO:0016020">
    <property type="term" value="C:membrane"/>
    <property type="evidence" value="ECO:0007669"/>
    <property type="project" value="UniProtKB-SubCell"/>
</dbReference>
<keyword evidence="6" id="KW-0443">Lipid metabolism</keyword>
<comment type="subunit">
    <text evidence="18">Interacts with STYXL1; the interaction inhibits PTPMT1 catalytic activity.</text>
</comment>
<evidence type="ECO:0000256" key="7">
    <source>
        <dbReference type="ARBA" id="ARBA00023136"/>
    </source>
</evidence>